<evidence type="ECO:0000313" key="3">
    <source>
        <dbReference type="EMBL" id="JAG31884.1"/>
    </source>
</evidence>
<feature type="region of interest" description="Disordered" evidence="2">
    <location>
        <begin position="317"/>
        <end position="363"/>
    </location>
</feature>
<sequence>PLDILNDDLVKPQSAKVAAAPRETPVRAKTAEVPSSVDNIGETDPTPKAPIRKRLNILDDLFGDSSFTKEKEKPRTPMFGAGIDTNLSSTPNVVKKESTTDEFSYLPSLNERRRVGEKRTSSTPKMSDSSDWLMDNKDKNSKPIPEVSRELPNKSTTNTVTPNPAKRTVQRDSGLPSWLSSGFNDPPIETLEPATGDTTAQPAPVPSTHERPPMQPTAQKQEPIRDTVHQQPTYQAPVQQMTPQQMPNQQTSSYPQQPLYLPLPMPMTGDMDPSLIGQLTNMHAQIGAAMTKHHQNLQTYMQAILFEAQRVGLTESAKLPKDEAGSDDGTESDGSNESKSKAAERETRSRRKSKTKKDSKAEKIKRQELEIQEMEIQISKLELQVAQLELKIANIEEVKTLEIESLKKTHGFEISAWENRYERAKENFEEIVKEYQDKIINLKKKVEELESQHKERIEALQSERMSDLEKLGEFHRVALDQAASITLPQVSGLGAVRLPMKIMQKPEDETELAERESALLEKEKQVEVLRQKLEMDKMQMDEVRERDKIKREEKERGLRRMTMETQLKEEMMTKEFERKKDQMDALQAQIEKMREEALKEQAELTREKLALAADKARMDAAMSLERTSESPQLQPMDMMKARAELEAALEAAKDAREAADRERRRHVELRKSVEETTWDQKDMEQQLAMRERHVSNMLKEAEAKRAEATAALDKAQTLNEEIEMKQREIKEHLKQIETKERVLSAERMEIAREKVELEKKKTQLEVLLPELNPAEDLVVHGVRSTSSHKDYVDPKALIMRLKAEKDLQHYITPLRSQSQRL</sequence>
<feature type="compositionally biased region" description="Basic and acidic residues" evidence="2">
    <location>
        <begin position="134"/>
        <end position="152"/>
    </location>
</feature>
<dbReference type="GO" id="GO:0036064">
    <property type="term" value="C:ciliary basal body"/>
    <property type="evidence" value="ECO:0007669"/>
    <property type="project" value="TreeGrafter"/>
</dbReference>
<feature type="compositionally biased region" description="Polar residues" evidence="2">
    <location>
        <begin position="121"/>
        <end position="130"/>
    </location>
</feature>
<reference evidence="3" key="1">
    <citation type="journal article" date="2014" name="PLoS ONE">
        <title>Transcriptome-Based Identification of ABC Transporters in the Western Tarnished Plant Bug Lygus hesperus.</title>
        <authorList>
            <person name="Hull J.J."/>
            <person name="Chaney K."/>
            <person name="Geib S.M."/>
            <person name="Fabrick J.A."/>
            <person name="Brent C.S."/>
            <person name="Walsh D."/>
            <person name="Lavine L.C."/>
        </authorList>
    </citation>
    <scope>NUCLEOTIDE SEQUENCE</scope>
</reference>
<feature type="compositionally biased region" description="Low complexity" evidence="2">
    <location>
        <begin position="239"/>
        <end position="257"/>
    </location>
</feature>
<dbReference type="EMBL" id="GBHO01011720">
    <property type="protein sequence ID" value="JAG31884.1"/>
    <property type="molecule type" value="Transcribed_RNA"/>
</dbReference>
<protein>
    <submittedName>
        <fullName evidence="3">Fas-binding factor 1</fullName>
    </submittedName>
</protein>
<gene>
    <name evidence="3" type="primary">FBF1</name>
    <name evidence="3" type="ORF">CM83_34935</name>
</gene>
<dbReference type="PANTHER" id="PTHR33689:SF1">
    <property type="entry name" value="FAS-BINDING FACTOR 1"/>
    <property type="match status" value="1"/>
</dbReference>
<proteinExistence type="predicted"/>
<dbReference type="PANTHER" id="PTHR33689">
    <property type="entry name" value="FAS-BINDING FACTOR 1"/>
    <property type="match status" value="1"/>
</dbReference>
<dbReference type="InterPro" id="IPR033561">
    <property type="entry name" value="FBF1"/>
</dbReference>
<reference evidence="3" key="2">
    <citation type="submission" date="2014-07" db="EMBL/GenBank/DDBJ databases">
        <authorList>
            <person name="Hull J."/>
        </authorList>
    </citation>
    <scope>NUCLEOTIDE SEQUENCE</scope>
</reference>
<feature type="coiled-coil region" evidence="1">
    <location>
        <begin position="698"/>
        <end position="767"/>
    </location>
</feature>
<keyword evidence="1" id="KW-0175">Coiled coil</keyword>
<accession>A0A0A9YI78</accession>
<name>A0A0A9YI78_LYGHE</name>
<feature type="region of interest" description="Disordered" evidence="2">
    <location>
        <begin position="66"/>
        <end position="224"/>
    </location>
</feature>
<feature type="compositionally biased region" description="Basic and acidic residues" evidence="2">
    <location>
        <begin position="336"/>
        <end position="347"/>
    </location>
</feature>
<organism evidence="3">
    <name type="scientific">Lygus hesperus</name>
    <name type="common">Western plant bug</name>
    <dbReference type="NCBI Taxonomy" id="30085"/>
    <lineage>
        <taxon>Eukaryota</taxon>
        <taxon>Metazoa</taxon>
        <taxon>Ecdysozoa</taxon>
        <taxon>Arthropoda</taxon>
        <taxon>Hexapoda</taxon>
        <taxon>Insecta</taxon>
        <taxon>Pterygota</taxon>
        <taxon>Neoptera</taxon>
        <taxon>Paraneoptera</taxon>
        <taxon>Hemiptera</taxon>
        <taxon>Heteroptera</taxon>
        <taxon>Panheteroptera</taxon>
        <taxon>Cimicomorpha</taxon>
        <taxon>Miridae</taxon>
        <taxon>Mirini</taxon>
        <taxon>Lygus</taxon>
    </lineage>
</organism>
<feature type="compositionally biased region" description="Polar residues" evidence="2">
    <location>
        <begin position="153"/>
        <end position="162"/>
    </location>
</feature>
<evidence type="ECO:0000256" key="1">
    <source>
        <dbReference type="SAM" id="Coils"/>
    </source>
</evidence>
<feature type="non-terminal residue" evidence="3">
    <location>
        <position position="1"/>
    </location>
</feature>
<dbReference type="GO" id="GO:0090162">
    <property type="term" value="P:establishment of epithelial cell polarity"/>
    <property type="evidence" value="ECO:0007669"/>
    <property type="project" value="InterPro"/>
</dbReference>
<evidence type="ECO:0000256" key="2">
    <source>
        <dbReference type="SAM" id="MobiDB-lite"/>
    </source>
</evidence>
<feature type="compositionally biased region" description="Basic and acidic residues" evidence="2">
    <location>
        <begin position="110"/>
        <end position="120"/>
    </location>
</feature>
<feature type="region of interest" description="Disordered" evidence="2">
    <location>
        <begin position="238"/>
        <end position="257"/>
    </location>
</feature>
<feature type="coiled-coil region" evidence="1">
    <location>
        <begin position="512"/>
        <end position="672"/>
    </location>
</feature>
<feature type="region of interest" description="Disordered" evidence="2">
    <location>
        <begin position="1"/>
        <end position="50"/>
    </location>
</feature>
<dbReference type="GO" id="GO:0060271">
    <property type="term" value="P:cilium assembly"/>
    <property type="evidence" value="ECO:0007669"/>
    <property type="project" value="InterPro"/>
</dbReference>
<dbReference type="GO" id="GO:0097539">
    <property type="term" value="C:ciliary transition fiber"/>
    <property type="evidence" value="ECO:0007669"/>
    <property type="project" value="InterPro"/>
</dbReference>
<dbReference type="AlphaFoldDB" id="A0A0A9YI78"/>
<dbReference type="GO" id="GO:0005814">
    <property type="term" value="C:centriole"/>
    <property type="evidence" value="ECO:0007669"/>
    <property type="project" value="TreeGrafter"/>
</dbReference>